<feature type="transmembrane region" description="Helical" evidence="1">
    <location>
        <begin position="120"/>
        <end position="137"/>
    </location>
</feature>
<proteinExistence type="predicted"/>
<dbReference type="AlphaFoldDB" id="A0A859FAP3"/>
<keyword evidence="3" id="KW-1185">Reference proteome</keyword>
<feature type="transmembrane region" description="Helical" evidence="1">
    <location>
        <begin position="58"/>
        <end position="78"/>
    </location>
</feature>
<evidence type="ECO:0000313" key="2">
    <source>
        <dbReference type="EMBL" id="QKS70027.1"/>
    </source>
</evidence>
<dbReference type="Proteomes" id="UP000318138">
    <property type="component" value="Chromosome"/>
</dbReference>
<feature type="transmembrane region" description="Helical" evidence="1">
    <location>
        <begin position="29"/>
        <end position="46"/>
    </location>
</feature>
<sequence>MDFIMMIVVGLLLASPVLFYYLKLKQFATINAVVVVIFLITWALMLNAIDVGTILPTIIWPASIVGMLLFFTIAFGLFIKHVFATPTKHISLIGVFAAAVTLLAVTIMHGDSSTLLDYSLRVFVPLFVGTCLLTSLFQKRLLTI</sequence>
<name>A0A859FAP3_9BACI</name>
<protein>
    <submittedName>
        <fullName evidence="2">Uncharacterized protein</fullName>
    </submittedName>
</protein>
<feature type="transmembrane region" description="Helical" evidence="1">
    <location>
        <begin position="90"/>
        <end position="108"/>
    </location>
</feature>
<keyword evidence="1" id="KW-0812">Transmembrane</keyword>
<evidence type="ECO:0000256" key="1">
    <source>
        <dbReference type="SAM" id="Phobius"/>
    </source>
</evidence>
<accession>A0A859FAP3</accession>
<dbReference type="EMBL" id="CP041372">
    <property type="protein sequence ID" value="QKS70027.1"/>
    <property type="molecule type" value="Genomic_DNA"/>
</dbReference>
<keyword evidence="1" id="KW-1133">Transmembrane helix</keyword>
<reference evidence="3" key="1">
    <citation type="submission" date="2019-07" db="EMBL/GenBank/DDBJ databases">
        <title>Bacillus alkalisoli sp. nov. isolated from saline soil.</title>
        <authorList>
            <person name="Sun J.-Q."/>
            <person name="Xu L."/>
        </authorList>
    </citation>
    <scope>NUCLEOTIDE SEQUENCE [LARGE SCALE GENOMIC DNA]</scope>
    <source>
        <strain evidence="3">M4U3P1</strain>
    </source>
</reference>
<dbReference type="KEGG" id="psua:FLK61_24965"/>
<organism evidence="2 3">
    <name type="scientific">Paenalkalicoccus suaedae</name>
    <dbReference type="NCBI Taxonomy" id="2592382"/>
    <lineage>
        <taxon>Bacteria</taxon>
        <taxon>Bacillati</taxon>
        <taxon>Bacillota</taxon>
        <taxon>Bacilli</taxon>
        <taxon>Bacillales</taxon>
        <taxon>Bacillaceae</taxon>
        <taxon>Paenalkalicoccus</taxon>
    </lineage>
</organism>
<feature type="transmembrane region" description="Helical" evidence="1">
    <location>
        <begin position="6"/>
        <end position="22"/>
    </location>
</feature>
<dbReference type="RefSeq" id="WP_176008071.1">
    <property type="nucleotide sequence ID" value="NZ_CP041372.2"/>
</dbReference>
<evidence type="ECO:0000313" key="3">
    <source>
        <dbReference type="Proteomes" id="UP000318138"/>
    </source>
</evidence>
<gene>
    <name evidence="2" type="ORF">FLK61_24965</name>
</gene>
<keyword evidence="1" id="KW-0472">Membrane</keyword>